<protein>
    <submittedName>
        <fullName evidence="2">Tungstate ABC transporter substrate-binding protein WtpA</fullName>
    </submittedName>
</protein>
<dbReference type="PANTHER" id="PTHR30632:SF16">
    <property type="entry name" value="MOLYBDATE_TUNGSTATE-BINDING PROTEIN WTPA"/>
    <property type="match status" value="1"/>
</dbReference>
<dbReference type="PANTHER" id="PTHR30632">
    <property type="entry name" value="MOLYBDATE-BINDING PERIPLASMIC PROTEIN"/>
    <property type="match status" value="1"/>
</dbReference>
<dbReference type="PROSITE" id="PS51257">
    <property type="entry name" value="PROKAR_LIPOPROTEIN"/>
    <property type="match status" value="1"/>
</dbReference>
<dbReference type="Proteomes" id="UP000738826">
    <property type="component" value="Unassembled WGS sequence"/>
</dbReference>
<dbReference type="CDD" id="cd13540">
    <property type="entry name" value="PBP2_ModA_WtpA"/>
    <property type="match status" value="1"/>
</dbReference>
<dbReference type="SUPFAM" id="SSF53850">
    <property type="entry name" value="Periplasmic binding protein-like II"/>
    <property type="match status" value="1"/>
</dbReference>
<dbReference type="Gene3D" id="3.40.190.10">
    <property type="entry name" value="Periplasmic binding protein-like II"/>
    <property type="match status" value="2"/>
</dbReference>
<comment type="caution">
    <text evidence="2">The sequence shown here is derived from an EMBL/GenBank/DDBJ whole genome shotgun (WGS) entry which is preliminary data.</text>
</comment>
<dbReference type="InterPro" id="IPR050682">
    <property type="entry name" value="ModA/WtpA"/>
</dbReference>
<sequence>MEQKIKLTGTADLTVLIAGIVLLSVLLSGCVEEKPKENITQTNEYVQLKIFHAGSLTEPLSDVEKEFEKEHKNVDVQREAAGSVQTIKKVTELHKDADVVTSADAFLIPQMMYPNYSDFTIKFAANDIVIAYTNKSNHWNKINKDNWYEILRKDDVKFGFSNPNNDPCGYRSVMVVQLAEFKYNDGKIFDDLVEKNTNIKAKCEGENLNLTCIIIVPNSAKINPDTNKVMVRSLEMELISGLQRREIDYFFIYRSVAIQNKFNFVELPPEINLGDDAKNEIYKKASVKLEDGNVQHGNAIVYGITIPKNAQHKKEAIEFVKSVIDENGQKVFRDMGQLPITPAIADNISNVPDELKNLVVEGK</sequence>
<dbReference type="InterPro" id="IPR022498">
    <property type="entry name" value="ABC_trnspt_W-bd_WtpA"/>
</dbReference>
<dbReference type="GO" id="GO:0015689">
    <property type="term" value="P:molybdate ion transport"/>
    <property type="evidence" value="ECO:0007669"/>
    <property type="project" value="TreeGrafter"/>
</dbReference>
<proteinExistence type="inferred from homology"/>
<accession>A0A8J7YV51</accession>
<gene>
    <name evidence="2" type="primary">wtpA</name>
    <name evidence="2" type="ORF">GW779_04770</name>
</gene>
<dbReference type="EMBL" id="JAACQH010000102">
    <property type="protein sequence ID" value="NCS91707.1"/>
    <property type="molecule type" value="Genomic_DNA"/>
</dbReference>
<dbReference type="GO" id="GO:0030973">
    <property type="term" value="F:molybdate ion binding"/>
    <property type="evidence" value="ECO:0007669"/>
    <property type="project" value="TreeGrafter"/>
</dbReference>
<dbReference type="GO" id="GO:1901359">
    <property type="term" value="F:tungstate binding"/>
    <property type="evidence" value="ECO:0007669"/>
    <property type="project" value="InterPro"/>
</dbReference>
<reference evidence="2" key="1">
    <citation type="submission" date="2019-11" db="EMBL/GenBank/DDBJ databases">
        <title>Lipid analysis of CO2-rich subsurface aquifers suggests an autotrophy-based deep biosphere with lysolipids enriched in CPR bacteria.</title>
        <authorList>
            <person name="Probst A.J."/>
            <person name="Elling F.J."/>
            <person name="Castelle C.J."/>
            <person name="Zhu Q."/>
            <person name="Elvert M."/>
            <person name="Birarda G."/>
            <person name="Holman H.-Y."/>
            <person name="Lane K.R."/>
            <person name="Ladd B."/>
            <person name="Ryan M.C."/>
            <person name="Woyke T."/>
            <person name="Hinrichs K.-U."/>
            <person name="Banfield J.F."/>
        </authorList>
    </citation>
    <scope>NUCLEOTIDE SEQUENCE</scope>
    <source>
        <strain evidence="2">CG_2015-04_33_537</strain>
    </source>
</reference>
<dbReference type="NCBIfam" id="TIGR03730">
    <property type="entry name" value="tungstate_WtpA"/>
    <property type="match status" value="1"/>
</dbReference>
<evidence type="ECO:0000256" key="1">
    <source>
        <dbReference type="ARBA" id="ARBA00009438"/>
    </source>
</evidence>
<comment type="similarity">
    <text evidence="1">Belongs to the bacterial solute-binding protein 1 family. WtpA subfamily.</text>
</comment>
<dbReference type="AlphaFoldDB" id="A0A8J7YV51"/>
<dbReference type="NCBIfam" id="NF003196">
    <property type="entry name" value="PRK04168.1"/>
    <property type="match status" value="1"/>
</dbReference>
<organism evidence="2 3">
    <name type="scientific">Candidatus Altarchaeum hamiconexum</name>
    <dbReference type="NCBI Taxonomy" id="1803513"/>
    <lineage>
        <taxon>Archaea</taxon>
        <taxon>Candidatus Altarchaeota</taxon>
        <taxon>Candidatus Altiarchaeia</taxon>
        <taxon>Candidatus Altarchaeales</taxon>
        <taxon>Candidatus Altarchaeaceae</taxon>
        <taxon>Candidatus Altarchaeum</taxon>
    </lineage>
</organism>
<name>A0A8J7YV51_9ARCH</name>
<dbReference type="Pfam" id="PF13531">
    <property type="entry name" value="SBP_bac_11"/>
    <property type="match status" value="1"/>
</dbReference>
<evidence type="ECO:0000313" key="3">
    <source>
        <dbReference type="Proteomes" id="UP000738826"/>
    </source>
</evidence>
<evidence type="ECO:0000313" key="2">
    <source>
        <dbReference type="EMBL" id="NCS91707.1"/>
    </source>
</evidence>